<comment type="caution">
    <text evidence="2">The sequence shown here is derived from an EMBL/GenBank/DDBJ whole genome shotgun (WGS) entry which is preliminary data.</text>
</comment>
<sequence length="392" mass="42883">MRTGDVHEVRERAGSRQVKVGELYFARVVPAGETMQIFGGIEPVAVGERDDLIALLDDDPDPVELVALLSRRFAPPVLQNTEGESLVMCNATLRVGDPAGLAEVLDDAYDRGDGEPDGTRVRFEHVVTHGMQRIRAHLELSGDQLHVHANSEARFERVLATIRALDLSVSVLSQTREPAGDVRAVGRLATRNSATPATFLDPASDPAIAAALDEMARNYEAAWLDEPILALAGHTPRECADDPTRRPDLIRLLDSFPQDTGAPGTGSPTGLPGPELTLLPSLARASNHGQNSWARWLQHLSPHCRKQRIRIRQITGNNRYHTVAQCDSSAPEVPMSFKGRAGSRRAGKRGYPRRPTRQPRRRGSSHTLVYTMCMMGVCRGPILISMTSSSPR</sequence>
<evidence type="ECO:0000256" key="1">
    <source>
        <dbReference type="SAM" id="MobiDB-lite"/>
    </source>
</evidence>
<accession>A0ABS9YS82</accession>
<protein>
    <submittedName>
        <fullName evidence="2">Uncharacterized protein</fullName>
    </submittedName>
</protein>
<reference evidence="2" key="1">
    <citation type="journal article" date="2022" name="ISME J.">
        <title>Identification of active gaseous-alkane degraders at natural gas seeps.</title>
        <authorList>
            <person name="Farhan Ul Haque M."/>
            <person name="Hernandez M."/>
            <person name="Crombie A.T."/>
            <person name="Murrell J.C."/>
        </authorList>
    </citation>
    <scope>NUCLEOTIDE SEQUENCE</scope>
    <source>
        <strain evidence="2">ANDR5</strain>
    </source>
</reference>
<keyword evidence="3" id="KW-1185">Reference proteome</keyword>
<proteinExistence type="predicted"/>
<gene>
    <name evidence="2" type="ORF">K9U37_03685</name>
</gene>
<dbReference type="Proteomes" id="UP001139068">
    <property type="component" value="Unassembled WGS sequence"/>
</dbReference>
<organism evidence="2 3">
    <name type="scientific">Candidatus Mycolicibacterium alkanivorans</name>
    <dbReference type="NCBI Taxonomy" id="2954114"/>
    <lineage>
        <taxon>Bacteria</taxon>
        <taxon>Bacillati</taxon>
        <taxon>Actinomycetota</taxon>
        <taxon>Actinomycetes</taxon>
        <taxon>Mycobacteriales</taxon>
        <taxon>Mycobacteriaceae</taxon>
        <taxon>Mycolicibacterium</taxon>
    </lineage>
</organism>
<feature type="region of interest" description="Disordered" evidence="1">
    <location>
        <begin position="327"/>
        <end position="366"/>
    </location>
</feature>
<dbReference type="EMBL" id="JAIVFL010000001">
    <property type="protein sequence ID" value="MCI4674091.1"/>
    <property type="molecule type" value="Genomic_DNA"/>
</dbReference>
<dbReference type="RefSeq" id="WP_243070567.1">
    <property type="nucleotide sequence ID" value="NZ_JAIVFL010000001.1"/>
</dbReference>
<evidence type="ECO:0000313" key="2">
    <source>
        <dbReference type="EMBL" id="MCI4674091.1"/>
    </source>
</evidence>
<name>A0ABS9YS82_9MYCO</name>
<evidence type="ECO:0000313" key="3">
    <source>
        <dbReference type="Proteomes" id="UP001139068"/>
    </source>
</evidence>
<feature type="compositionally biased region" description="Basic residues" evidence="1">
    <location>
        <begin position="341"/>
        <end position="364"/>
    </location>
</feature>